<gene>
    <name evidence="6" type="primary">purN</name>
    <name evidence="8" type="ordered locus">Corgl_1755</name>
</gene>
<dbReference type="Gene3D" id="3.40.50.170">
    <property type="entry name" value="Formyl transferase, N-terminal domain"/>
    <property type="match status" value="1"/>
</dbReference>
<comment type="function">
    <text evidence="6">Catalyzes the transfer of a formyl group from 10-formyltetrahydrofolate to 5-phospho-ribosyl-glycinamide (GAR), producing 5-phospho-ribosyl-N-formylglycinamide (FGAR) and tetrahydrofolate.</text>
</comment>
<dbReference type="UniPathway" id="UPA00074">
    <property type="reaction ID" value="UER00126"/>
</dbReference>
<name>F2N9A2_CORGP</name>
<feature type="binding site" evidence="6">
    <location>
        <position position="155"/>
    </location>
    <ligand>
        <name>(6R)-10-formyltetrahydrofolate</name>
        <dbReference type="ChEBI" id="CHEBI:195366"/>
    </ligand>
</feature>
<dbReference type="RefSeq" id="WP_013709592.1">
    <property type="nucleotide sequence ID" value="NC_015389.1"/>
</dbReference>
<dbReference type="InterPro" id="IPR036477">
    <property type="entry name" value="Formyl_transf_N_sf"/>
</dbReference>
<dbReference type="InterPro" id="IPR004607">
    <property type="entry name" value="GART"/>
</dbReference>
<accession>F2N9A2</accession>
<dbReference type="SUPFAM" id="SSF53328">
    <property type="entry name" value="Formyltransferase"/>
    <property type="match status" value="1"/>
</dbReference>
<comment type="similarity">
    <text evidence="4 6">Belongs to the GART family.</text>
</comment>
<feature type="site" description="Raises pKa of active site His" evidence="6">
    <location>
        <position position="193"/>
    </location>
</feature>
<dbReference type="Proteomes" id="UP000006851">
    <property type="component" value="Chromosome"/>
</dbReference>
<dbReference type="GO" id="GO:0005829">
    <property type="term" value="C:cytosol"/>
    <property type="evidence" value="ECO:0007669"/>
    <property type="project" value="TreeGrafter"/>
</dbReference>
<evidence type="ECO:0000256" key="5">
    <source>
        <dbReference type="ARBA" id="ARBA00047664"/>
    </source>
</evidence>
<organism evidence="8 9">
    <name type="scientific">Coriobacterium glomerans (strain ATCC 49209 / DSM 20642 / JCM 10262 / PW2)</name>
    <dbReference type="NCBI Taxonomy" id="700015"/>
    <lineage>
        <taxon>Bacteria</taxon>
        <taxon>Bacillati</taxon>
        <taxon>Actinomycetota</taxon>
        <taxon>Coriobacteriia</taxon>
        <taxon>Coriobacteriales</taxon>
        <taxon>Coriobacteriaceae</taxon>
        <taxon>Coriobacterium</taxon>
    </lineage>
</organism>
<dbReference type="EMBL" id="CP002628">
    <property type="protein sequence ID" value="AEB07850.1"/>
    <property type="molecule type" value="Genomic_DNA"/>
</dbReference>
<dbReference type="KEGG" id="cgo:Corgl_1755"/>
<dbReference type="HOGENOM" id="CLU_038395_1_0_11"/>
<keyword evidence="9" id="KW-1185">Reference proteome</keyword>
<evidence type="ECO:0000313" key="8">
    <source>
        <dbReference type="EMBL" id="AEB07850.1"/>
    </source>
</evidence>
<comment type="caution">
    <text evidence="6">Lacks conserved residue(s) required for the propagation of feature annotation.</text>
</comment>
<feature type="active site" description="Proton donor" evidence="6">
    <location>
        <position position="157"/>
    </location>
</feature>
<dbReference type="InterPro" id="IPR002376">
    <property type="entry name" value="Formyl_transf_N"/>
</dbReference>
<dbReference type="AlphaFoldDB" id="F2N9A2"/>
<dbReference type="eggNOG" id="COG0299">
    <property type="taxonomic scope" value="Bacteria"/>
</dbReference>
<dbReference type="EC" id="2.1.2.2" evidence="6"/>
<reference evidence="9" key="1">
    <citation type="journal article" date="2013" name="Stand. Genomic Sci.">
        <title>Complete genome sequence of Coriobacterium glomerans type strain (PW2(T)) from the midgut of Pyrrhocoris apterus L. (red soldier bug).</title>
        <authorList>
            <person name="Stackebrandt E."/>
            <person name="Zeytun A."/>
            <person name="Lapidus A."/>
            <person name="Nolan M."/>
            <person name="Lucas S."/>
            <person name="Hammon N."/>
            <person name="Deshpande S."/>
            <person name="Cheng J.F."/>
            <person name="Tapia R."/>
            <person name="Goodwin L.A."/>
            <person name="Pitluck S."/>
            <person name="Liolios K."/>
            <person name="Pagani I."/>
            <person name="Ivanova N."/>
            <person name="Mavromatis K."/>
            <person name="Mikhailova N."/>
            <person name="Huntemann M."/>
            <person name="Pati A."/>
            <person name="Chen A."/>
            <person name="Palaniappan K."/>
            <person name="Chang Y.J."/>
            <person name="Land M."/>
            <person name="Hauser L."/>
            <person name="Rohde M."/>
            <person name="Pukall R."/>
            <person name="Goker M."/>
            <person name="Detter J.C."/>
            <person name="Woyke T."/>
            <person name="Bristow J."/>
            <person name="Eisen J.A."/>
            <person name="Markowitz V."/>
            <person name="Hugenholtz P."/>
            <person name="Kyrpides N.C."/>
            <person name="Klenk H.P."/>
        </authorList>
    </citation>
    <scope>NUCLEOTIDE SEQUENCE</scope>
    <source>
        <strain evidence="9">ATCC 49209 / DSM 20642 / JCM 10262 / PW2</strain>
    </source>
</reference>
<dbReference type="CDD" id="cd08645">
    <property type="entry name" value="FMT_core_GART"/>
    <property type="match status" value="1"/>
</dbReference>
<dbReference type="PANTHER" id="PTHR43369">
    <property type="entry name" value="PHOSPHORIBOSYLGLYCINAMIDE FORMYLTRANSFERASE"/>
    <property type="match status" value="1"/>
</dbReference>
<comment type="catalytic activity">
    <reaction evidence="5 6">
        <text>N(1)-(5-phospho-beta-D-ribosyl)glycinamide + (6R)-10-formyltetrahydrofolate = N(2)-formyl-N(1)-(5-phospho-beta-D-ribosyl)glycinamide + (6S)-5,6,7,8-tetrahydrofolate + H(+)</text>
        <dbReference type="Rhea" id="RHEA:15053"/>
        <dbReference type="ChEBI" id="CHEBI:15378"/>
        <dbReference type="ChEBI" id="CHEBI:57453"/>
        <dbReference type="ChEBI" id="CHEBI:143788"/>
        <dbReference type="ChEBI" id="CHEBI:147286"/>
        <dbReference type="ChEBI" id="CHEBI:195366"/>
        <dbReference type="EC" id="2.1.2.2"/>
    </reaction>
</comment>
<feature type="binding site" evidence="6">
    <location>
        <begin position="59"/>
        <end position="61"/>
    </location>
    <ligand>
        <name>N(1)-(5-phospho-beta-D-ribosyl)glycinamide</name>
        <dbReference type="ChEBI" id="CHEBI:143788"/>
    </ligand>
</feature>
<evidence type="ECO:0000256" key="1">
    <source>
        <dbReference type="ARBA" id="ARBA00005054"/>
    </source>
</evidence>
<dbReference type="NCBIfam" id="TIGR00639">
    <property type="entry name" value="PurN"/>
    <property type="match status" value="1"/>
</dbReference>
<evidence type="ECO:0000256" key="2">
    <source>
        <dbReference type="ARBA" id="ARBA00022679"/>
    </source>
</evidence>
<feature type="domain" description="Formyl transferase N-terminal" evidence="7">
    <location>
        <begin position="50"/>
        <end position="230"/>
    </location>
</feature>
<dbReference type="HAMAP" id="MF_01930">
    <property type="entry name" value="PurN"/>
    <property type="match status" value="1"/>
</dbReference>
<protein>
    <recommendedName>
        <fullName evidence="6">Phosphoribosylglycinamide formyltransferase</fullName>
        <ecNumber evidence="6">2.1.2.2</ecNumber>
    </recommendedName>
    <alternativeName>
        <fullName evidence="6">5'-phosphoribosylglycinamide transformylase</fullName>
    </alternativeName>
    <alternativeName>
        <fullName evidence="6">GAR transformylase</fullName>
        <shortName evidence="6">GART</shortName>
    </alternativeName>
</protein>
<proteinExistence type="inferred from homology"/>
<dbReference type="InterPro" id="IPR001555">
    <property type="entry name" value="GART_AS"/>
</dbReference>
<dbReference type="PIRSF" id="PIRSF036480">
    <property type="entry name" value="FormyFH4_hydr"/>
    <property type="match status" value="1"/>
</dbReference>
<evidence type="ECO:0000256" key="6">
    <source>
        <dbReference type="HAMAP-Rule" id="MF_01930"/>
    </source>
</evidence>
<keyword evidence="2 6" id="KW-0808">Transferase</keyword>
<comment type="pathway">
    <text evidence="1 6">Purine metabolism; IMP biosynthesis via de novo pathway; N(2)-formyl-N(1)-(5-phospho-D-ribosyl)glycinamide from N(1)-(5-phospho-D-ribosyl)glycinamide (10-formyl THF route): step 1/1.</text>
</comment>
<dbReference type="STRING" id="700015.Corgl_1755"/>
<sequence>MSDAPAGIFTRVEPGGDVDAAALEDDMIELERRSAPFSRPTGTPVSDPLKIGVLISGSGTNLQALIDRIDRGDLNARIVLVVSSRGDAGGLKRAARSGIQTLALSKEIYDADPWDADEVIATEMRRLEAEYIIMAGYMRRVHEPLLALWPNRIVNIHPALLPSFPGAHAIAEAYARGVKVSGVTVHFANADYDQGPIIAQEPVRIRQDMDLEAFEAAIHEVEHRLYPDTVQLLAEGRVHVRGDLTVAIDPR</sequence>
<dbReference type="GO" id="GO:0004644">
    <property type="term" value="F:phosphoribosylglycinamide formyltransferase activity"/>
    <property type="evidence" value="ECO:0007669"/>
    <property type="project" value="UniProtKB-UniRule"/>
</dbReference>
<evidence type="ECO:0000313" key="9">
    <source>
        <dbReference type="Proteomes" id="UP000006851"/>
    </source>
</evidence>
<dbReference type="PROSITE" id="PS00373">
    <property type="entry name" value="GART"/>
    <property type="match status" value="1"/>
</dbReference>
<dbReference type="GO" id="GO:0006189">
    <property type="term" value="P:'de novo' IMP biosynthetic process"/>
    <property type="evidence" value="ECO:0007669"/>
    <property type="project" value="UniProtKB-UniRule"/>
</dbReference>
<evidence type="ECO:0000259" key="7">
    <source>
        <dbReference type="Pfam" id="PF00551"/>
    </source>
</evidence>
<evidence type="ECO:0000256" key="4">
    <source>
        <dbReference type="ARBA" id="ARBA00038440"/>
    </source>
</evidence>
<evidence type="ECO:0000256" key="3">
    <source>
        <dbReference type="ARBA" id="ARBA00022755"/>
    </source>
</evidence>
<keyword evidence="3 6" id="KW-0658">Purine biosynthesis</keyword>
<dbReference type="PANTHER" id="PTHR43369:SF2">
    <property type="entry name" value="PHOSPHORIBOSYLGLYCINAMIDE FORMYLTRANSFERASE"/>
    <property type="match status" value="1"/>
</dbReference>
<dbReference type="Pfam" id="PF00551">
    <property type="entry name" value="Formyl_trans_N"/>
    <property type="match status" value="1"/>
</dbReference>